<dbReference type="EMBL" id="MN739661">
    <property type="protein sequence ID" value="QHT18977.1"/>
    <property type="molecule type" value="Genomic_DNA"/>
</dbReference>
<protein>
    <submittedName>
        <fullName evidence="1">Uncharacterized protein</fullName>
    </submittedName>
</protein>
<name>A0A6C0DQT0_9ZZZZ</name>
<dbReference type="AlphaFoldDB" id="A0A6C0DQT0"/>
<evidence type="ECO:0000313" key="1">
    <source>
        <dbReference type="EMBL" id="QHT18977.1"/>
    </source>
</evidence>
<organism evidence="1">
    <name type="scientific">viral metagenome</name>
    <dbReference type="NCBI Taxonomy" id="1070528"/>
    <lineage>
        <taxon>unclassified sequences</taxon>
        <taxon>metagenomes</taxon>
        <taxon>organismal metagenomes</taxon>
    </lineage>
</organism>
<proteinExistence type="predicted"/>
<reference evidence="1" key="1">
    <citation type="journal article" date="2020" name="Nature">
        <title>Giant virus diversity and host interactions through global metagenomics.</title>
        <authorList>
            <person name="Schulz F."/>
            <person name="Roux S."/>
            <person name="Paez-Espino D."/>
            <person name="Jungbluth S."/>
            <person name="Walsh D.A."/>
            <person name="Denef V.J."/>
            <person name="McMahon K.D."/>
            <person name="Konstantinidis K.T."/>
            <person name="Eloe-Fadrosh E.A."/>
            <person name="Kyrpides N.C."/>
            <person name="Woyke T."/>
        </authorList>
    </citation>
    <scope>NUCLEOTIDE SEQUENCE</scope>
    <source>
        <strain evidence="1">GVMAG-M-3300023174-49</strain>
    </source>
</reference>
<accession>A0A6C0DQT0</accession>
<sequence length="63" mass="7559">MKSYCCFFTKIKIFPTPLSPKQLSKMKHEKKQIEHKLLMNEKLGFNRKTRYINSVFSYSSKII</sequence>